<dbReference type="RefSeq" id="WP_164995124.1">
    <property type="nucleotide sequence ID" value="NZ_CP049055.1"/>
</dbReference>
<sequence>MKIRWYNFKSFMSFVVLGGLVGVVILHPLTMVIYWYEFNPPESFNLSLFKYFLCRLGETFTGRMLSMTIIFSALGGCLGLFFGVYHKVLVDKKIIINLLARELERDLTSLIKEAETENLEFKSSARWDYRQNKLNKALESVIVKTIAGFMNNRGGTLLIGIDDEGQPVGLEKDYTTLKRKDSDGYEQFIMGLVSSKVGSNHCSNIKIIFHKLEAKEICRIIIEPSSRPVYYREGNDVQFCLRTGGGTRELNVQEATEYITHHWPNR</sequence>
<feature type="transmembrane region" description="Helical" evidence="1">
    <location>
        <begin position="12"/>
        <end position="36"/>
    </location>
</feature>
<proteinExistence type="predicted"/>
<keyword evidence="1" id="KW-0812">Transmembrane</keyword>
<name>A0A6G7GSL2_KUEST</name>
<keyword evidence="1" id="KW-0472">Membrane</keyword>
<evidence type="ECO:0000256" key="1">
    <source>
        <dbReference type="SAM" id="Phobius"/>
    </source>
</evidence>
<dbReference type="InterPro" id="IPR007421">
    <property type="entry name" value="Schlafen_AlbA_2_dom"/>
</dbReference>
<accession>A0A6G7GSL2</accession>
<keyword evidence="1" id="KW-1133">Transmembrane helix</keyword>
<reference evidence="3 4" key="1">
    <citation type="submission" date="2020-02" db="EMBL/GenBank/DDBJ databases">
        <title>Newly sequenced genome of strain CSTR1 showed variability in Candidatus Kuenenia stuttgartiensis genomes.</title>
        <authorList>
            <person name="Ding C."/>
            <person name="Adrian L."/>
        </authorList>
    </citation>
    <scope>NUCLEOTIDE SEQUENCE [LARGE SCALE GENOMIC DNA]</scope>
    <source>
        <strain evidence="3 4">CSTR1</strain>
    </source>
</reference>
<protein>
    <submittedName>
        <fullName evidence="3">Putative divergent AAA domain family</fullName>
    </submittedName>
</protein>
<dbReference type="Pfam" id="PF04326">
    <property type="entry name" value="SLFN_AlbA_2"/>
    <property type="match status" value="1"/>
</dbReference>
<dbReference type="Proteomes" id="UP000501926">
    <property type="component" value="Chromosome"/>
</dbReference>
<evidence type="ECO:0000313" key="3">
    <source>
        <dbReference type="EMBL" id="QII12556.1"/>
    </source>
</evidence>
<feature type="domain" description="Schlafen AlbA-2" evidence="2">
    <location>
        <begin position="115"/>
        <end position="251"/>
    </location>
</feature>
<dbReference type="Gene3D" id="3.30.950.30">
    <property type="entry name" value="Schlafen, AAA domain"/>
    <property type="match status" value="1"/>
</dbReference>
<dbReference type="AlphaFoldDB" id="A0A6G7GSL2"/>
<dbReference type="PANTHER" id="PTHR30595">
    <property type="entry name" value="GLPR-RELATED TRANSCRIPTIONAL REPRESSOR"/>
    <property type="match status" value="1"/>
</dbReference>
<organism evidence="3 4">
    <name type="scientific">Kuenenia stuttgartiensis</name>
    <dbReference type="NCBI Taxonomy" id="174633"/>
    <lineage>
        <taxon>Bacteria</taxon>
        <taxon>Pseudomonadati</taxon>
        <taxon>Planctomycetota</taxon>
        <taxon>Candidatus Brocadiia</taxon>
        <taxon>Candidatus Brocadiales</taxon>
        <taxon>Candidatus Brocadiaceae</taxon>
        <taxon>Candidatus Kuenenia</taxon>
    </lineage>
</organism>
<gene>
    <name evidence="3" type="ORF">KsCSTR_31770</name>
</gene>
<dbReference type="InterPro" id="IPR038461">
    <property type="entry name" value="Schlafen_AlbA_2_dom_sf"/>
</dbReference>
<dbReference type="EMBL" id="CP049055">
    <property type="protein sequence ID" value="QII12556.1"/>
    <property type="molecule type" value="Genomic_DNA"/>
</dbReference>
<feature type="transmembrane region" description="Helical" evidence="1">
    <location>
        <begin position="65"/>
        <end position="85"/>
    </location>
</feature>
<dbReference type="PANTHER" id="PTHR30595:SF6">
    <property type="entry name" value="SCHLAFEN ALBA-2 DOMAIN-CONTAINING PROTEIN"/>
    <property type="match status" value="1"/>
</dbReference>
<evidence type="ECO:0000259" key="2">
    <source>
        <dbReference type="Pfam" id="PF04326"/>
    </source>
</evidence>
<evidence type="ECO:0000313" key="4">
    <source>
        <dbReference type="Proteomes" id="UP000501926"/>
    </source>
</evidence>